<dbReference type="SUPFAM" id="SSF140500">
    <property type="entry name" value="BAS1536-like"/>
    <property type="match status" value="1"/>
</dbReference>
<dbReference type="InterPro" id="IPR036638">
    <property type="entry name" value="HLH_DNA-bd_sf"/>
</dbReference>
<gene>
    <name evidence="1" type="ORF">DLM86_03535</name>
</gene>
<dbReference type="GO" id="GO:0046983">
    <property type="term" value="F:protein dimerization activity"/>
    <property type="evidence" value="ECO:0007669"/>
    <property type="project" value="InterPro"/>
</dbReference>
<dbReference type="AlphaFoldDB" id="A0A2V5KD64"/>
<dbReference type="Proteomes" id="UP000247476">
    <property type="component" value="Unassembled WGS sequence"/>
</dbReference>
<dbReference type="Gene3D" id="4.10.280.10">
    <property type="entry name" value="Helix-loop-helix DNA-binding domain"/>
    <property type="match status" value="1"/>
</dbReference>
<dbReference type="OrthoDB" id="2666800at2"/>
<accession>A0A2V5KD64</accession>
<dbReference type="InterPro" id="IPR018540">
    <property type="entry name" value="Spo0E-like"/>
</dbReference>
<keyword evidence="2" id="KW-1185">Reference proteome</keyword>
<reference evidence="1 2" key="1">
    <citation type="submission" date="2018-05" db="EMBL/GenBank/DDBJ databases">
        <title>Paenibacillus flagellatus sp. nov., isolated from selenium mineral soil.</title>
        <authorList>
            <person name="Dai X."/>
        </authorList>
    </citation>
    <scope>NUCLEOTIDE SEQUENCE [LARGE SCALE GENOMIC DNA]</scope>
    <source>
        <strain evidence="1 2">DXL2</strain>
    </source>
</reference>
<evidence type="ECO:0000313" key="2">
    <source>
        <dbReference type="Proteomes" id="UP000247476"/>
    </source>
</evidence>
<name>A0A2V5KD64_9BACL</name>
<proteinExistence type="predicted"/>
<protein>
    <submittedName>
        <fullName evidence="1">Aspartyl-phosphate phosphatase Spo0E family protein</fullName>
    </submittedName>
</protein>
<dbReference type="GO" id="GO:0043937">
    <property type="term" value="P:regulation of sporulation"/>
    <property type="evidence" value="ECO:0007669"/>
    <property type="project" value="InterPro"/>
</dbReference>
<evidence type="ECO:0000313" key="1">
    <source>
        <dbReference type="EMBL" id="PYI57601.1"/>
    </source>
</evidence>
<dbReference type="InterPro" id="IPR037208">
    <property type="entry name" value="Spo0E-like_sf"/>
</dbReference>
<dbReference type="Pfam" id="PF09388">
    <property type="entry name" value="SpoOE-like"/>
    <property type="match status" value="1"/>
</dbReference>
<dbReference type="EMBL" id="QJVJ01000001">
    <property type="protein sequence ID" value="PYI57601.1"/>
    <property type="molecule type" value="Genomic_DNA"/>
</dbReference>
<comment type="caution">
    <text evidence="1">The sequence shown here is derived from an EMBL/GenBank/DDBJ whole genome shotgun (WGS) entry which is preliminary data.</text>
</comment>
<organism evidence="1 2">
    <name type="scientific">Paenibacillus flagellatus</name>
    <dbReference type="NCBI Taxonomy" id="2211139"/>
    <lineage>
        <taxon>Bacteria</taxon>
        <taxon>Bacillati</taxon>
        <taxon>Bacillota</taxon>
        <taxon>Bacilli</taxon>
        <taxon>Bacillales</taxon>
        <taxon>Paenibacillaceae</taxon>
        <taxon>Paenibacillus</taxon>
    </lineage>
</organism>
<sequence>MLLDGGVTEPVRTVHWPHRVRRKSRSGAAVAAVSLEDEITSLRRKMEDAFLECESLTSDPVVAISRMLDAKINEYMKVSCKD</sequence>